<keyword evidence="3" id="KW-1185">Reference proteome</keyword>
<dbReference type="SUPFAM" id="SSF56436">
    <property type="entry name" value="C-type lectin-like"/>
    <property type="match status" value="1"/>
</dbReference>
<feature type="domain" description="C-type lectin" evidence="1">
    <location>
        <begin position="178"/>
        <end position="253"/>
    </location>
</feature>
<sequence>MLHVFGYPAVERQHLEIQDGVRVIIPHPHQTLPWTSGTVRQWAFYAAADITNSSNFSLQIWRRFDESHYIFVGETAIRGLTRGFHMYDLTGNDDRLHFEAGDVLGIRFEAVNPIPYDVHPGHCEADETVDVMHVTGDLLPGQPYHFRSSPSPGEGCKMFSMFVTYVGSERFGSHIFSVGHSLYKIIMYSASSWEDADRSCTNELGDRSSLVNIDTEAEYSSIVGMLNSMDITNDLWIGSRAAADGGHGYTKWAQCHPRK</sequence>
<gene>
    <name evidence="2" type="ORF">LSH36_895g00015</name>
</gene>
<evidence type="ECO:0000313" key="3">
    <source>
        <dbReference type="Proteomes" id="UP001208570"/>
    </source>
</evidence>
<dbReference type="InterPro" id="IPR016186">
    <property type="entry name" value="C-type_lectin-like/link_sf"/>
</dbReference>
<proteinExistence type="predicted"/>
<dbReference type="Gene3D" id="3.10.100.10">
    <property type="entry name" value="Mannose-Binding Protein A, subunit A"/>
    <property type="match status" value="1"/>
</dbReference>
<dbReference type="InterPro" id="IPR001304">
    <property type="entry name" value="C-type_lectin-like"/>
</dbReference>
<reference evidence="2" key="1">
    <citation type="journal article" date="2023" name="Mol. Biol. Evol.">
        <title>Third-Generation Sequencing Reveals the Adaptive Role of the Epigenome in Three Deep-Sea Polychaetes.</title>
        <authorList>
            <person name="Perez M."/>
            <person name="Aroh O."/>
            <person name="Sun Y."/>
            <person name="Lan Y."/>
            <person name="Juniper S.K."/>
            <person name="Young C.R."/>
            <person name="Angers B."/>
            <person name="Qian P.Y."/>
        </authorList>
    </citation>
    <scope>NUCLEOTIDE SEQUENCE</scope>
    <source>
        <strain evidence="2">P08H-3</strain>
    </source>
</reference>
<evidence type="ECO:0000259" key="1">
    <source>
        <dbReference type="PROSITE" id="PS50041"/>
    </source>
</evidence>
<dbReference type="CDD" id="cd00037">
    <property type="entry name" value="CLECT"/>
    <property type="match status" value="1"/>
</dbReference>
<comment type="caution">
    <text evidence="2">The sequence shown here is derived from an EMBL/GenBank/DDBJ whole genome shotgun (WGS) entry which is preliminary data.</text>
</comment>
<dbReference type="Proteomes" id="UP001208570">
    <property type="component" value="Unassembled WGS sequence"/>
</dbReference>
<accession>A0AAD9IZ26</accession>
<organism evidence="2 3">
    <name type="scientific">Paralvinella palmiformis</name>
    <dbReference type="NCBI Taxonomy" id="53620"/>
    <lineage>
        <taxon>Eukaryota</taxon>
        <taxon>Metazoa</taxon>
        <taxon>Spiralia</taxon>
        <taxon>Lophotrochozoa</taxon>
        <taxon>Annelida</taxon>
        <taxon>Polychaeta</taxon>
        <taxon>Sedentaria</taxon>
        <taxon>Canalipalpata</taxon>
        <taxon>Terebellida</taxon>
        <taxon>Terebelliformia</taxon>
        <taxon>Alvinellidae</taxon>
        <taxon>Paralvinella</taxon>
    </lineage>
</organism>
<name>A0AAD9IZ26_9ANNE</name>
<dbReference type="AlphaFoldDB" id="A0AAD9IZ26"/>
<dbReference type="EMBL" id="JAODUP010000895">
    <property type="protein sequence ID" value="KAK2142935.1"/>
    <property type="molecule type" value="Genomic_DNA"/>
</dbReference>
<evidence type="ECO:0000313" key="2">
    <source>
        <dbReference type="EMBL" id="KAK2142935.1"/>
    </source>
</evidence>
<dbReference type="InterPro" id="IPR016187">
    <property type="entry name" value="CTDL_fold"/>
</dbReference>
<dbReference type="PROSITE" id="PS50041">
    <property type="entry name" value="C_TYPE_LECTIN_2"/>
    <property type="match status" value="1"/>
</dbReference>
<protein>
    <recommendedName>
        <fullName evidence="1">C-type lectin domain-containing protein</fullName>
    </recommendedName>
</protein>